<gene>
    <name evidence="3" type="ORF">B0I36DRAFT_311521</name>
</gene>
<dbReference type="InterPro" id="IPR052772">
    <property type="entry name" value="Endo/PolyKinase_Domain-Protein"/>
</dbReference>
<evidence type="ECO:0000313" key="3">
    <source>
        <dbReference type="EMBL" id="KAH7040805.1"/>
    </source>
</evidence>
<dbReference type="PANTHER" id="PTHR46535:SF1">
    <property type="entry name" value="NEDD4-BINDING PROTEIN 2"/>
    <property type="match status" value="1"/>
</dbReference>
<organism evidence="3 4">
    <name type="scientific">Microdochium trichocladiopsis</name>
    <dbReference type="NCBI Taxonomy" id="1682393"/>
    <lineage>
        <taxon>Eukaryota</taxon>
        <taxon>Fungi</taxon>
        <taxon>Dikarya</taxon>
        <taxon>Ascomycota</taxon>
        <taxon>Pezizomycotina</taxon>
        <taxon>Sordariomycetes</taxon>
        <taxon>Xylariomycetidae</taxon>
        <taxon>Xylariales</taxon>
        <taxon>Microdochiaceae</taxon>
        <taxon>Microdochium</taxon>
    </lineage>
</organism>
<sequence>MSDPTAELLAELRSLLDETTILSIAGDYDLTDPTQFAAVRDVLLTIAKDVPLEEASGFNPSGLGPEEEGGLDEFQNRGDDAHGHGGGGGGRAGGAARSGTSESDLKSNDGLTTASTATTTEGMGALSLGSSASSPRTRSSPASRGGDTPGVLYVGGIFDGLTESEKEQQLAEMFTSLKPVDVRLALKKAGGNASAAIDSLLNLQWLEQTGQRVKGVEGFYLSDEDRLGSGTGTAKRKKQGKRKGQKKQLGKGGASRSEPHSPRSPGSPAEEDVMDDEQHDANIAFIAEKLNQPASDVTNIYYRHGNSSGATIVEILDNFLRLGLTSSDQSLLQDVHEQSTKYPWIPREYIGASIEISPSYEFAIAVINVLGGFFEKPAYMKYNVAYSVVASDKDTEFDSVNSKNGSKSGLSQRGKTIDLRPSPLPQTRLPTTLQKATANTSLLAAAKDHSYASASSAFRKGRSDPLFRQAAGYYAERAREQATNHRQAISVETNMLVDQQSTRGMVDLHGATVQDGVEIALDRCWRWWDGLNGEDRARQAKEGFVVVTGLGRHTTDGRSRLRTNVFKALVADGWKAEVLTGAYLVTGRRR</sequence>
<dbReference type="EMBL" id="JAGTJQ010000001">
    <property type="protein sequence ID" value="KAH7040805.1"/>
    <property type="molecule type" value="Genomic_DNA"/>
</dbReference>
<feature type="region of interest" description="Disordered" evidence="1">
    <location>
        <begin position="224"/>
        <end position="273"/>
    </location>
</feature>
<dbReference type="GO" id="GO:0005634">
    <property type="term" value="C:nucleus"/>
    <property type="evidence" value="ECO:0007669"/>
    <property type="project" value="TreeGrafter"/>
</dbReference>
<dbReference type="OrthoDB" id="4080456at2759"/>
<comment type="caution">
    <text evidence="3">The sequence shown here is derived from an EMBL/GenBank/DDBJ whole genome shotgun (WGS) entry which is preliminary data.</text>
</comment>
<evidence type="ECO:0000256" key="1">
    <source>
        <dbReference type="SAM" id="MobiDB-lite"/>
    </source>
</evidence>
<name>A0A9P8YIB4_9PEZI</name>
<dbReference type="SUPFAM" id="SSF160443">
    <property type="entry name" value="SMR domain-like"/>
    <property type="match status" value="1"/>
</dbReference>
<dbReference type="GO" id="GO:0004519">
    <property type="term" value="F:endonuclease activity"/>
    <property type="evidence" value="ECO:0007669"/>
    <property type="project" value="TreeGrafter"/>
</dbReference>
<dbReference type="PROSITE" id="PS50828">
    <property type="entry name" value="SMR"/>
    <property type="match status" value="1"/>
</dbReference>
<feature type="compositionally biased region" description="Basic and acidic residues" evidence="1">
    <location>
        <begin position="74"/>
        <end position="83"/>
    </location>
</feature>
<protein>
    <recommendedName>
        <fullName evidence="2">Smr domain-containing protein</fullName>
    </recommendedName>
</protein>
<feature type="compositionally biased region" description="Gly residues" evidence="1">
    <location>
        <begin position="84"/>
        <end position="93"/>
    </location>
</feature>
<keyword evidence="4" id="KW-1185">Reference proteome</keyword>
<proteinExistence type="predicted"/>
<dbReference type="RefSeq" id="XP_046018860.1">
    <property type="nucleotide sequence ID" value="XM_046152379.1"/>
</dbReference>
<reference evidence="3" key="1">
    <citation type="journal article" date="2021" name="Nat. Commun.">
        <title>Genetic determinants of endophytism in the Arabidopsis root mycobiome.</title>
        <authorList>
            <person name="Mesny F."/>
            <person name="Miyauchi S."/>
            <person name="Thiergart T."/>
            <person name="Pickel B."/>
            <person name="Atanasova L."/>
            <person name="Karlsson M."/>
            <person name="Huettel B."/>
            <person name="Barry K.W."/>
            <person name="Haridas S."/>
            <person name="Chen C."/>
            <person name="Bauer D."/>
            <person name="Andreopoulos W."/>
            <person name="Pangilinan J."/>
            <person name="LaButti K."/>
            <person name="Riley R."/>
            <person name="Lipzen A."/>
            <person name="Clum A."/>
            <person name="Drula E."/>
            <person name="Henrissat B."/>
            <person name="Kohler A."/>
            <person name="Grigoriev I.V."/>
            <person name="Martin F.M."/>
            <person name="Hacquard S."/>
        </authorList>
    </citation>
    <scope>NUCLEOTIDE SEQUENCE</scope>
    <source>
        <strain evidence="3">MPI-CAGE-CH-0230</strain>
    </source>
</reference>
<feature type="domain" description="Smr" evidence="2">
    <location>
        <begin position="506"/>
        <end position="590"/>
    </location>
</feature>
<accession>A0A9P8YIB4</accession>
<dbReference type="InterPro" id="IPR058864">
    <property type="entry name" value="UBA_10"/>
</dbReference>
<feature type="region of interest" description="Disordered" evidence="1">
    <location>
        <begin position="396"/>
        <end position="428"/>
    </location>
</feature>
<dbReference type="GeneID" id="70181925"/>
<dbReference type="InterPro" id="IPR036063">
    <property type="entry name" value="Smr_dom_sf"/>
</dbReference>
<evidence type="ECO:0000313" key="4">
    <source>
        <dbReference type="Proteomes" id="UP000756346"/>
    </source>
</evidence>
<dbReference type="InterPro" id="IPR002625">
    <property type="entry name" value="Smr_dom"/>
</dbReference>
<dbReference type="AlphaFoldDB" id="A0A9P8YIB4"/>
<dbReference type="PANTHER" id="PTHR46535">
    <property type="entry name" value="NEDD4-BINDING PROTEIN 2"/>
    <property type="match status" value="1"/>
</dbReference>
<dbReference type="Proteomes" id="UP000756346">
    <property type="component" value="Unassembled WGS sequence"/>
</dbReference>
<evidence type="ECO:0000259" key="2">
    <source>
        <dbReference type="PROSITE" id="PS50828"/>
    </source>
</evidence>
<dbReference type="CDD" id="cd14279">
    <property type="entry name" value="CUE"/>
    <property type="match status" value="1"/>
</dbReference>
<feature type="compositionally biased region" description="Low complexity" evidence="1">
    <location>
        <begin position="112"/>
        <end position="146"/>
    </location>
</feature>
<dbReference type="Gene3D" id="3.30.1370.110">
    <property type="match status" value="1"/>
</dbReference>
<dbReference type="Pfam" id="PF26286">
    <property type="entry name" value="UBA_10"/>
    <property type="match status" value="1"/>
</dbReference>
<feature type="region of interest" description="Disordered" evidence="1">
    <location>
        <begin position="54"/>
        <end position="150"/>
    </location>
</feature>
<feature type="compositionally biased region" description="Polar residues" evidence="1">
    <location>
        <begin position="398"/>
        <end position="414"/>
    </location>
</feature>
<feature type="compositionally biased region" description="Basic residues" evidence="1">
    <location>
        <begin position="234"/>
        <end position="249"/>
    </location>
</feature>